<evidence type="ECO:0000313" key="2">
    <source>
        <dbReference type="Proteomes" id="UP001164746"/>
    </source>
</evidence>
<accession>A0ABY7FG65</accession>
<dbReference type="Proteomes" id="UP001164746">
    <property type="component" value="Chromosome 11"/>
</dbReference>
<name>A0ABY7FG65_MYAAR</name>
<protein>
    <submittedName>
        <fullName evidence="1">Uncharacterized protein</fullName>
    </submittedName>
</protein>
<proteinExistence type="predicted"/>
<keyword evidence="2" id="KW-1185">Reference proteome</keyword>
<gene>
    <name evidence="1" type="ORF">MAR_001569</name>
</gene>
<reference evidence="1" key="1">
    <citation type="submission" date="2022-11" db="EMBL/GenBank/DDBJ databases">
        <title>Centuries of genome instability and evolution in soft-shell clam transmissible cancer (bioRxiv).</title>
        <authorList>
            <person name="Hart S.F.M."/>
            <person name="Yonemitsu M.A."/>
            <person name="Giersch R.M."/>
            <person name="Beal B.F."/>
            <person name="Arriagada G."/>
            <person name="Davis B.W."/>
            <person name="Ostrander E.A."/>
            <person name="Goff S.P."/>
            <person name="Metzger M.J."/>
        </authorList>
    </citation>
    <scope>NUCLEOTIDE SEQUENCE</scope>
    <source>
        <strain evidence="1">MELC-2E11</strain>
        <tissue evidence="1">Siphon/mantle</tissue>
    </source>
</reference>
<dbReference type="EMBL" id="CP111022">
    <property type="protein sequence ID" value="WAR19731.1"/>
    <property type="molecule type" value="Genomic_DNA"/>
</dbReference>
<evidence type="ECO:0000313" key="1">
    <source>
        <dbReference type="EMBL" id="WAR19731.1"/>
    </source>
</evidence>
<sequence>MWNSLYAYHEISKIVKYLSKRDVMFKSLDKEMSQDALKKETYPDTLYVVPFKMDLRLSGRAPARCSKETYPRQDASKTVSEVTHLLTGLGCPREQDEHIGYMENVLCLENGTYQSGLKSATQTISTLTQRKT</sequence>
<organism evidence="1 2">
    <name type="scientific">Mya arenaria</name>
    <name type="common">Soft-shell clam</name>
    <dbReference type="NCBI Taxonomy" id="6604"/>
    <lineage>
        <taxon>Eukaryota</taxon>
        <taxon>Metazoa</taxon>
        <taxon>Spiralia</taxon>
        <taxon>Lophotrochozoa</taxon>
        <taxon>Mollusca</taxon>
        <taxon>Bivalvia</taxon>
        <taxon>Autobranchia</taxon>
        <taxon>Heteroconchia</taxon>
        <taxon>Euheterodonta</taxon>
        <taxon>Imparidentia</taxon>
        <taxon>Neoheterodontei</taxon>
        <taxon>Myida</taxon>
        <taxon>Myoidea</taxon>
        <taxon>Myidae</taxon>
        <taxon>Mya</taxon>
    </lineage>
</organism>